<accession>A0A0E9S897</accession>
<evidence type="ECO:0000313" key="1">
    <source>
        <dbReference type="EMBL" id="JAH37659.1"/>
    </source>
</evidence>
<protein>
    <submittedName>
        <fullName evidence="1">Uncharacterized protein</fullName>
    </submittedName>
</protein>
<dbReference type="EMBL" id="GBXM01070918">
    <property type="protein sequence ID" value="JAH37659.1"/>
    <property type="molecule type" value="Transcribed_RNA"/>
</dbReference>
<dbReference type="AlphaFoldDB" id="A0A0E9S897"/>
<sequence>MKSNFLDVMPSCISVHWPRPTVLLKHALQSCLRFTLNK</sequence>
<reference evidence="1" key="1">
    <citation type="submission" date="2014-11" db="EMBL/GenBank/DDBJ databases">
        <authorList>
            <person name="Amaro Gonzalez C."/>
        </authorList>
    </citation>
    <scope>NUCLEOTIDE SEQUENCE</scope>
</reference>
<name>A0A0E9S897_ANGAN</name>
<reference evidence="1" key="2">
    <citation type="journal article" date="2015" name="Fish Shellfish Immunol.">
        <title>Early steps in the European eel (Anguilla anguilla)-Vibrio vulnificus interaction in the gills: Role of the RtxA13 toxin.</title>
        <authorList>
            <person name="Callol A."/>
            <person name="Pajuelo D."/>
            <person name="Ebbesson L."/>
            <person name="Teles M."/>
            <person name="MacKenzie S."/>
            <person name="Amaro C."/>
        </authorList>
    </citation>
    <scope>NUCLEOTIDE SEQUENCE</scope>
</reference>
<proteinExistence type="predicted"/>
<organism evidence="1">
    <name type="scientific">Anguilla anguilla</name>
    <name type="common">European freshwater eel</name>
    <name type="synonym">Muraena anguilla</name>
    <dbReference type="NCBI Taxonomy" id="7936"/>
    <lineage>
        <taxon>Eukaryota</taxon>
        <taxon>Metazoa</taxon>
        <taxon>Chordata</taxon>
        <taxon>Craniata</taxon>
        <taxon>Vertebrata</taxon>
        <taxon>Euteleostomi</taxon>
        <taxon>Actinopterygii</taxon>
        <taxon>Neopterygii</taxon>
        <taxon>Teleostei</taxon>
        <taxon>Anguilliformes</taxon>
        <taxon>Anguillidae</taxon>
        <taxon>Anguilla</taxon>
    </lineage>
</organism>